<dbReference type="InterPro" id="IPR050469">
    <property type="entry name" value="Diguanylate_Cyclase"/>
</dbReference>
<keyword evidence="3" id="KW-1133">Transmembrane helix</keyword>
<dbReference type="Proteomes" id="UP000009230">
    <property type="component" value="Chromosome"/>
</dbReference>
<evidence type="ECO:0000313" key="6">
    <source>
        <dbReference type="Proteomes" id="UP000009230"/>
    </source>
</evidence>
<feature type="transmembrane region" description="Helical" evidence="3">
    <location>
        <begin position="118"/>
        <end position="139"/>
    </location>
</feature>
<dbReference type="Gene3D" id="3.30.70.270">
    <property type="match status" value="1"/>
</dbReference>
<dbReference type="GO" id="GO:0005886">
    <property type="term" value="C:plasma membrane"/>
    <property type="evidence" value="ECO:0007669"/>
    <property type="project" value="TreeGrafter"/>
</dbReference>
<feature type="transmembrane region" description="Helical" evidence="3">
    <location>
        <begin position="151"/>
        <end position="172"/>
    </location>
</feature>
<dbReference type="SMART" id="SM00267">
    <property type="entry name" value="GGDEF"/>
    <property type="match status" value="1"/>
</dbReference>
<dbReference type="InterPro" id="IPR043128">
    <property type="entry name" value="Rev_trsase/Diguanyl_cyclase"/>
</dbReference>
<feature type="transmembrane region" description="Helical" evidence="3">
    <location>
        <begin position="20"/>
        <end position="41"/>
    </location>
</feature>
<dbReference type="PROSITE" id="PS50887">
    <property type="entry name" value="GGDEF"/>
    <property type="match status" value="1"/>
</dbReference>
<dbReference type="RefSeq" id="WP_013796050.1">
    <property type="nucleotide sequence ID" value="NC_015559.1"/>
</dbReference>
<dbReference type="EMBL" id="CP002771">
    <property type="protein sequence ID" value="AEF54575.1"/>
    <property type="molecule type" value="Genomic_DNA"/>
</dbReference>
<dbReference type="InterPro" id="IPR000160">
    <property type="entry name" value="GGDEF_dom"/>
</dbReference>
<keyword evidence="6" id="KW-1185">Reference proteome</keyword>
<organism evidence="5 6">
    <name type="scientific">Marinomonas posidonica (strain CECT 7376 / NCIMB 14433 / IVIA-Po-181)</name>
    <dbReference type="NCBI Taxonomy" id="491952"/>
    <lineage>
        <taxon>Bacteria</taxon>
        <taxon>Pseudomonadati</taxon>
        <taxon>Pseudomonadota</taxon>
        <taxon>Gammaproteobacteria</taxon>
        <taxon>Oceanospirillales</taxon>
        <taxon>Oceanospirillaceae</taxon>
        <taxon>Marinomonas</taxon>
    </lineage>
</organism>
<dbReference type="SUPFAM" id="SSF55073">
    <property type="entry name" value="Nucleotide cyclase"/>
    <property type="match status" value="1"/>
</dbReference>
<name>F6CYG6_MARPP</name>
<keyword evidence="3" id="KW-0812">Transmembrane</keyword>
<feature type="transmembrane region" description="Helical" evidence="3">
    <location>
        <begin position="47"/>
        <end position="64"/>
    </location>
</feature>
<sequence length="345" mass="39067">MNRKPSSINFWFNDDYFRDVILKGFLCVIGTASAILIVLNLLVGQTILALLEMVLLVFTVSVWFMPRDWRVFKWTVLCYVAFLFGGIIASIALSSLFSGRQVWVLIFPVASYLMLGRRIAMCLSAICLGLVSAIMMVRFEGEYQSYMRGILVNLLLSYAFIWGLSHGAALVIKRILAALRQIASTDPLTGLSNRRNIDVKFKLALHSKINSTGGLGFVLMDLDHFKDVNDTYGHDVGDALLVDFAERLRSFNEADPEYSLYRLGGEEFCVWLPGHLSQSWSEAFCQYVHDTPFMFQGHTIHYTVSIGLVTSDQTTETFQRLYSLADKWLYQAKKSGRNRVVVETL</sequence>
<evidence type="ECO:0000256" key="2">
    <source>
        <dbReference type="ARBA" id="ARBA00034247"/>
    </source>
</evidence>
<dbReference type="Pfam" id="PF20966">
    <property type="entry name" value="MASE6"/>
    <property type="match status" value="1"/>
</dbReference>
<comment type="catalytic activity">
    <reaction evidence="2">
        <text>2 GTP = 3',3'-c-di-GMP + 2 diphosphate</text>
        <dbReference type="Rhea" id="RHEA:24898"/>
        <dbReference type="ChEBI" id="CHEBI:33019"/>
        <dbReference type="ChEBI" id="CHEBI:37565"/>
        <dbReference type="ChEBI" id="CHEBI:58805"/>
        <dbReference type="EC" id="2.7.7.65"/>
    </reaction>
</comment>
<dbReference type="Pfam" id="PF00990">
    <property type="entry name" value="GGDEF"/>
    <property type="match status" value="1"/>
</dbReference>
<dbReference type="PANTHER" id="PTHR45138:SF9">
    <property type="entry name" value="DIGUANYLATE CYCLASE DGCM-RELATED"/>
    <property type="match status" value="1"/>
</dbReference>
<proteinExistence type="predicted"/>
<dbReference type="PANTHER" id="PTHR45138">
    <property type="entry name" value="REGULATORY COMPONENTS OF SENSORY TRANSDUCTION SYSTEM"/>
    <property type="match status" value="1"/>
</dbReference>
<accession>F6CYG6</accession>
<dbReference type="KEGG" id="mpc:Mar181_1532"/>
<evidence type="ECO:0000313" key="5">
    <source>
        <dbReference type="EMBL" id="AEF54575.1"/>
    </source>
</evidence>
<feature type="transmembrane region" description="Helical" evidence="3">
    <location>
        <begin position="76"/>
        <end position="98"/>
    </location>
</feature>
<dbReference type="GO" id="GO:0052621">
    <property type="term" value="F:diguanylate cyclase activity"/>
    <property type="evidence" value="ECO:0007669"/>
    <property type="project" value="UniProtKB-EC"/>
</dbReference>
<dbReference type="eggNOG" id="COG2199">
    <property type="taxonomic scope" value="Bacteria"/>
</dbReference>
<dbReference type="STRING" id="491952.Mar181_1532"/>
<dbReference type="GO" id="GO:0043709">
    <property type="term" value="P:cell adhesion involved in single-species biofilm formation"/>
    <property type="evidence" value="ECO:0007669"/>
    <property type="project" value="TreeGrafter"/>
</dbReference>
<dbReference type="CDD" id="cd01949">
    <property type="entry name" value="GGDEF"/>
    <property type="match status" value="1"/>
</dbReference>
<dbReference type="EC" id="2.7.7.65" evidence="1"/>
<evidence type="ECO:0000259" key="4">
    <source>
        <dbReference type="PROSITE" id="PS50887"/>
    </source>
</evidence>
<keyword evidence="3" id="KW-0472">Membrane</keyword>
<dbReference type="NCBIfam" id="TIGR00254">
    <property type="entry name" value="GGDEF"/>
    <property type="match status" value="1"/>
</dbReference>
<feature type="domain" description="GGDEF" evidence="4">
    <location>
        <begin position="213"/>
        <end position="345"/>
    </location>
</feature>
<gene>
    <name evidence="5" type="ordered locus">Mar181_1532</name>
</gene>
<dbReference type="InterPro" id="IPR029787">
    <property type="entry name" value="Nucleotide_cyclase"/>
</dbReference>
<dbReference type="GO" id="GO:1902201">
    <property type="term" value="P:negative regulation of bacterial-type flagellum-dependent cell motility"/>
    <property type="evidence" value="ECO:0007669"/>
    <property type="project" value="TreeGrafter"/>
</dbReference>
<protein>
    <recommendedName>
        <fullName evidence="1">diguanylate cyclase</fullName>
        <ecNumber evidence="1">2.7.7.65</ecNumber>
    </recommendedName>
</protein>
<dbReference type="HOGENOM" id="CLU_000445_11_1_6"/>
<dbReference type="AlphaFoldDB" id="F6CYG6"/>
<evidence type="ECO:0000256" key="3">
    <source>
        <dbReference type="SAM" id="Phobius"/>
    </source>
</evidence>
<dbReference type="InterPro" id="IPR048435">
    <property type="entry name" value="MASE6"/>
</dbReference>
<reference evidence="5 6" key="1">
    <citation type="journal article" date="2012" name="Stand. Genomic Sci.">
        <title>Complete genome sequence of Marinomonas posidonica type strain (IVIA-Po-181(T)).</title>
        <authorList>
            <person name="Lucas-Elio P."/>
            <person name="Goodwin L."/>
            <person name="Woyke T."/>
            <person name="Pitluck S."/>
            <person name="Nolan M."/>
            <person name="Kyrpides N.C."/>
            <person name="Detter J.C."/>
            <person name="Copeland A."/>
            <person name="Lu M."/>
            <person name="Bruce D."/>
            <person name="Detter C."/>
            <person name="Tapia R."/>
            <person name="Han S."/>
            <person name="Land M.L."/>
            <person name="Ivanova N."/>
            <person name="Mikhailova N."/>
            <person name="Johnston A.W."/>
            <person name="Sanchez-Amat A."/>
        </authorList>
    </citation>
    <scope>NUCLEOTIDE SEQUENCE [LARGE SCALE GENOMIC DNA]</scope>
    <source>
        <strain evidence="6">CECT 7376 / NCIMB 14433 / IVIA-Po-181</strain>
    </source>
</reference>
<evidence type="ECO:0000256" key="1">
    <source>
        <dbReference type="ARBA" id="ARBA00012528"/>
    </source>
</evidence>